<organism evidence="3 4">
    <name type="scientific">Goodea atripinnis</name>
    <dbReference type="NCBI Taxonomy" id="208336"/>
    <lineage>
        <taxon>Eukaryota</taxon>
        <taxon>Metazoa</taxon>
        <taxon>Chordata</taxon>
        <taxon>Craniata</taxon>
        <taxon>Vertebrata</taxon>
        <taxon>Euteleostomi</taxon>
        <taxon>Actinopterygii</taxon>
        <taxon>Neopterygii</taxon>
        <taxon>Teleostei</taxon>
        <taxon>Neoteleostei</taxon>
        <taxon>Acanthomorphata</taxon>
        <taxon>Ovalentaria</taxon>
        <taxon>Atherinomorphae</taxon>
        <taxon>Cyprinodontiformes</taxon>
        <taxon>Goodeidae</taxon>
        <taxon>Goodea</taxon>
    </lineage>
</organism>
<proteinExistence type="predicted"/>
<keyword evidence="1" id="KW-0472">Membrane</keyword>
<feature type="signal peptide" evidence="2">
    <location>
        <begin position="1"/>
        <end position="18"/>
    </location>
</feature>
<keyword evidence="1" id="KW-1133">Transmembrane helix</keyword>
<name>A0ABV0NJF4_9TELE</name>
<dbReference type="EMBL" id="JAHRIO010040705">
    <property type="protein sequence ID" value="MEQ2171528.1"/>
    <property type="molecule type" value="Genomic_DNA"/>
</dbReference>
<feature type="chain" id="PRO_5046356641" evidence="2">
    <location>
        <begin position="19"/>
        <end position="114"/>
    </location>
</feature>
<evidence type="ECO:0000256" key="1">
    <source>
        <dbReference type="SAM" id="Phobius"/>
    </source>
</evidence>
<evidence type="ECO:0000256" key="2">
    <source>
        <dbReference type="SAM" id="SignalP"/>
    </source>
</evidence>
<keyword evidence="4" id="KW-1185">Reference proteome</keyword>
<protein>
    <submittedName>
        <fullName evidence="3">Uncharacterized protein</fullName>
    </submittedName>
</protein>
<accession>A0ABV0NJF4</accession>
<feature type="transmembrane region" description="Helical" evidence="1">
    <location>
        <begin position="61"/>
        <end position="90"/>
    </location>
</feature>
<evidence type="ECO:0000313" key="4">
    <source>
        <dbReference type="Proteomes" id="UP001476798"/>
    </source>
</evidence>
<comment type="caution">
    <text evidence="3">The sequence shown here is derived from an EMBL/GenBank/DDBJ whole genome shotgun (WGS) entry which is preliminary data.</text>
</comment>
<reference evidence="3 4" key="1">
    <citation type="submission" date="2021-06" db="EMBL/GenBank/DDBJ databases">
        <authorList>
            <person name="Palmer J.M."/>
        </authorList>
    </citation>
    <scope>NUCLEOTIDE SEQUENCE [LARGE SCALE GENOMIC DNA]</scope>
    <source>
        <strain evidence="3 4">GA_2019</strain>
        <tissue evidence="3">Muscle</tissue>
    </source>
</reference>
<keyword evidence="1" id="KW-0812">Transmembrane</keyword>
<gene>
    <name evidence="3" type="ORF">GOODEAATRI_011689</name>
</gene>
<keyword evidence="2" id="KW-0732">Signal</keyword>
<evidence type="ECO:0000313" key="3">
    <source>
        <dbReference type="EMBL" id="MEQ2171528.1"/>
    </source>
</evidence>
<dbReference type="Proteomes" id="UP001476798">
    <property type="component" value="Unassembled WGS sequence"/>
</dbReference>
<sequence length="114" mass="12871">MGGLVGVYLCVLWVLFQCKPNQRTSACILQTLCDDSTDWPKNVTREQQGCLRGDFAYSQPYLSVLVIGLSCLLCPQPGLFCLFLALFFLLNNSDLSPTLMCTEEFTLLCLLYQW</sequence>